<dbReference type="OrthoDB" id="6608749at2759"/>
<organism evidence="3">
    <name type="scientific">Drosophila persimilis</name>
    <name type="common">Fruit fly</name>
    <dbReference type="NCBI Taxonomy" id="7234"/>
    <lineage>
        <taxon>Eukaryota</taxon>
        <taxon>Metazoa</taxon>
        <taxon>Ecdysozoa</taxon>
        <taxon>Arthropoda</taxon>
        <taxon>Hexapoda</taxon>
        <taxon>Insecta</taxon>
        <taxon>Pterygota</taxon>
        <taxon>Neoptera</taxon>
        <taxon>Endopterygota</taxon>
        <taxon>Diptera</taxon>
        <taxon>Brachycera</taxon>
        <taxon>Muscomorpha</taxon>
        <taxon>Ephydroidea</taxon>
        <taxon>Drosophilidae</taxon>
        <taxon>Drosophila</taxon>
        <taxon>Sophophora</taxon>
    </lineage>
</organism>
<dbReference type="HOGENOM" id="CLU_2796019_0_0_1"/>
<sequence length="64" mass="7041">MASNSPSKKKSSGMRVLWIPGRKSHHPKGRYSTTSKHVSYSGPQKKSEVWSLGGSKAQTELIDL</sequence>
<accession>B4H100</accession>
<evidence type="ECO:0000256" key="1">
    <source>
        <dbReference type="SAM" id="MobiDB-lite"/>
    </source>
</evidence>
<name>B4H100_DROPE</name>
<evidence type="ECO:0000313" key="3">
    <source>
        <dbReference type="Proteomes" id="UP000008744"/>
    </source>
</evidence>
<evidence type="ECO:0000313" key="2">
    <source>
        <dbReference type="EMBL" id="EDW29916.1"/>
    </source>
</evidence>
<proteinExistence type="predicted"/>
<protein>
    <submittedName>
        <fullName evidence="2">GL15891</fullName>
    </submittedName>
</protein>
<gene>
    <name evidence="2" type="primary">Dper\GL15891</name>
    <name evidence="2" type="ORF">Dper_GL15891</name>
</gene>
<keyword evidence="3" id="KW-1185">Reference proteome</keyword>
<dbReference type="AlphaFoldDB" id="B4H100"/>
<dbReference type="Proteomes" id="UP000008744">
    <property type="component" value="Unassembled WGS sequence"/>
</dbReference>
<feature type="compositionally biased region" description="Polar residues" evidence="1">
    <location>
        <begin position="31"/>
        <end position="44"/>
    </location>
</feature>
<feature type="region of interest" description="Disordered" evidence="1">
    <location>
        <begin position="1"/>
        <end position="53"/>
    </location>
</feature>
<reference evidence="2 3" key="1">
    <citation type="journal article" date="2007" name="Nature">
        <title>Evolution of genes and genomes on the Drosophila phylogeny.</title>
        <authorList>
            <consortium name="Drosophila 12 Genomes Consortium"/>
            <person name="Clark A.G."/>
            <person name="Eisen M.B."/>
            <person name="Smith D.R."/>
            <person name="Bergman C.M."/>
            <person name="Oliver B."/>
            <person name="Markow T.A."/>
            <person name="Kaufman T.C."/>
            <person name="Kellis M."/>
            <person name="Gelbart W."/>
            <person name="Iyer V.N."/>
            <person name="Pollard D.A."/>
            <person name="Sackton T.B."/>
            <person name="Larracuente A.M."/>
            <person name="Singh N.D."/>
            <person name="Abad J.P."/>
            <person name="Abt D.N."/>
            <person name="Adryan B."/>
            <person name="Aguade M."/>
            <person name="Akashi H."/>
            <person name="Anderson W.W."/>
            <person name="Aquadro C.F."/>
            <person name="Ardell D.H."/>
            <person name="Arguello R."/>
            <person name="Artieri C.G."/>
            <person name="Barbash D.A."/>
            <person name="Barker D."/>
            <person name="Barsanti P."/>
            <person name="Batterham P."/>
            <person name="Batzoglou S."/>
            <person name="Begun D."/>
            <person name="Bhutkar A."/>
            <person name="Blanco E."/>
            <person name="Bosak S.A."/>
            <person name="Bradley R.K."/>
            <person name="Brand A.D."/>
            <person name="Brent M.R."/>
            <person name="Brooks A.N."/>
            <person name="Brown R.H."/>
            <person name="Butlin R.K."/>
            <person name="Caggese C."/>
            <person name="Calvi B.R."/>
            <person name="Bernardo de Carvalho A."/>
            <person name="Caspi A."/>
            <person name="Castrezana S."/>
            <person name="Celniker S.E."/>
            <person name="Chang J.L."/>
            <person name="Chapple C."/>
            <person name="Chatterji S."/>
            <person name="Chinwalla A."/>
            <person name="Civetta A."/>
            <person name="Clifton S.W."/>
            <person name="Comeron J.M."/>
            <person name="Costello J.C."/>
            <person name="Coyne J.A."/>
            <person name="Daub J."/>
            <person name="David R.G."/>
            <person name="Delcher A.L."/>
            <person name="Delehaunty K."/>
            <person name="Do C.B."/>
            <person name="Ebling H."/>
            <person name="Edwards K."/>
            <person name="Eickbush T."/>
            <person name="Evans J.D."/>
            <person name="Filipski A."/>
            <person name="Findeiss S."/>
            <person name="Freyhult E."/>
            <person name="Fulton L."/>
            <person name="Fulton R."/>
            <person name="Garcia A.C."/>
            <person name="Gardiner A."/>
            <person name="Garfield D.A."/>
            <person name="Garvin B.E."/>
            <person name="Gibson G."/>
            <person name="Gilbert D."/>
            <person name="Gnerre S."/>
            <person name="Godfrey J."/>
            <person name="Good R."/>
            <person name="Gotea V."/>
            <person name="Gravely B."/>
            <person name="Greenberg A.J."/>
            <person name="Griffiths-Jones S."/>
            <person name="Gross S."/>
            <person name="Guigo R."/>
            <person name="Gustafson E.A."/>
            <person name="Haerty W."/>
            <person name="Hahn M.W."/>
            <person name="Halligan D.L."/>
            <person name="Halpern A.L."/>
            <person name="Halter G.M."/>
            <person name="Han M.V."/>
            <person name="Heger A."/>
            <person name="Hillier L."/>
            <person name="Hinrichs A.S."/>
            <person name="Holmes I."/>
            <person name="Hoskins R.A."/>
            <person name="Hubisz M.J."/>
            <person name="Hultmark D."/>
            <person name="Huntley M.A."/>
            <person name="Jaffe D.B."/>
            <person name="Jagadeeshan S."/>
            <person name="Jeck W.R."/>
            <person name="Johnson J."/>
            <person name="Jones C.D."/>
            <person name="Jordan W.C."/>
            <person name="Karpen G.H."/>
            <person name="Kataoka E."/>
            <person name="Keightley P.D."/>
            <person name="Kheradpour P."/>
            <person name="Kirkness E.F."/>
            <person name="Koerich L.B."/>
            <person name="Kristiansen K."/>
            <person name="Kudrna D."/>
            <person name="Kulathinal R.J."/>
            <person name="Kumar S."/>
            <person name="Kwok R."/>
            <person name="Lander E."/>
            <person name="Langley C.H."/>
            <person name="Lapoint R."/>
            <person name="Lazzaro B.P."/>
            <person name="Lee S.J."/>
            <person name="Levesque L."/>
            <person name="Li R."/>
            <person name="Lin C.F."/>
            <person name="Lin M.F."/>
            <person name="Lindblad-Toh K."/>
            <person name="Llopart A."/>
            <person name="Long M."/>
            <person name="Low L."/>
            <person name="Lozovsky E."/>
            <person name="Lu J."/>
            <person name="Luo M."/>
            <person name="Machado C.A."/>
            <person name="Makalowski W."/>
            <person name="Marzo M."/>
            <person name="Matsuda M."/>
            <person name="Matzkin L."/>
            <person name="McAllister B."/>
            <person name="McBride C.S."/>
            <person name="McKernan B."/>
            <person name="McKernan K."/>
            <person name="Mendez-Lago M."/>
            <person name="Minx P."/>
            <person name="Mollenhauer M.U."/>
            <person name="Montooth K."/>
            <person name="Mount S.M."/>
            <person name="Mu X."/>
            <person name="Myers E."/>
            <person name="Negre B."/>
            <person name="Newfeld S."/>
            <person name="Nielsen R."/>
            <person name="Noor M.A."/>
            <person name="O'Grady P."/>
            <person name="Pachter L."/>
            <person name="Papaceit M."/>
            <person name="Parisi M.J."/>
            <person name="Parisi M."/>
            <person name="Parts L."/>
            <person name="Pedersen J.S."/>
            <person name="Pesole G."/>
            <person name="Phillippy A.M."/>
            <person name="Ponting C.P."/>
            <person name="Pop M."/>
            <person name="Porcelli D."/>
            <person name="Powell J.R."/>
            <person name="Prohaska S."/>
            <person name="Pruitt K."/>
            <person name="Puig M."/>
            <person name="Quesneville H."/>
            <person name="Ram K.R."/>
            <person name="Rand D."/>
            <person name="Rasmussen M.D."/>
            <person name="Reed L.K."/>
            <person name="Reenan R."/>
            <person name="Reily A."/>
            <person name="Remington K.A."/>
            <person name="Rieger T.T."/>
            <person name="Ritchie M.G."/>
            <person name="Robin C."/>
            <person name="Rogers Y.H."/>
            <person name="Rohde C."/>
            <person name="Rozas J."/>
            <person name="Rubenfield M.J."/>
            <person name="Ruiz A."/>
            <person name="Russo S."/>
            <person name="Salzberg S.L."/>
            <person name="Sanchez-Gracia A."/>
            <person name="Saranga D.J."/>
            <person name="Sato H."/>
            <person name="Schaeffer S.W."/>
            <person name="Schatz M.C."/>
            <person name="Schlenke T."/>
            <person name="Schwartz R."/>
            <person name="Segarra C."/>
            <person name="Singh R.S."/>
            <person name="Sirot L."/>
            <person name="Sirota M."/>
            <person name="Sisneros N.B."/>
            <person name="Smith C.D."/>
            <person name="Smith T.F."/>
            <person name="Spieth J."/>
            <person name="Stage D.E."/>
            <person name="Stark A."/>
            <person name="Stephan W."/>
            <person name="Strausberg R.L."/>
            <person name="Strempel S."/>
            <person name="Sturgill D."/>
            <person name="Sutton G."/>
            <person name="Sutton G.G."/>
            <person name="Tao W."/>
            <person name="Teichmann S."/>
            <person name="Tobari Y.N."/>
            <person name="Tomimura Y."/>
            <person name="Tsolas J.M."/>
            <person name="Valente V.L."/>
            <person name="Venter E."/>
            <person name="Venter J.C."/>
            <person name="Vicario S."/>
            <person name="Vieira F.G."/>
            <person name="Vilella A.J."/>
            <person name="Villasante A."/>
            <person name="Walenz B."/>
            <person name="Wang J."/>
            <person name="Wasserman M."/>
            <person name="Watts T."/>
            <person name="Wilson D."/>
            <person name="Wilson R.K."/>
            <person name="Wing R.A."/>
            <person name="Wolfner M.F."/>
            <person name="Wong A."/>
            <person name="Wong G.K."/>
            <person name="Wu C.I."/>
            <person name="Wu G."/>
            <person name="Yamamoto D."/>
            <person name="Yang H.P."/>
            <person name="Yang S.P."/>
            <person name="Yorke J.A."/>
            <person name="Yoshida K."/>
            <person name="Zdobnov E."/>
            <person name="Zhang P."/>
            <person name="Zhang Y."/>
            <person name="Zimin A.V."/>
            <person name="Baldwin J."/>
            <person name="Abdouelleil A."/>
            <person name="Abdulkadir J."/>
            <person name="Abebe A."/>
            <person name="Abera B."/>
            <person name="Abreu J."/>
            <person name="Acer S.C."/>
            <person name="Aftuck L."/>
            <person name="Alexander A."/>
            <person name="An P."/>
            <person name="Anderson E."/>
            <person name="Anderson S."/>
            <person name="Arachi H."/>
            <person name="Azer M."/>
            <person name="Bachantsang P."/>
            <person name="Barry A."/>
            <person name="Bayul T."/>
            <person name="Berlin A."/>
            <person name="Bessette D."/>
            <person name="Bloom T."/>
            <person name="Blye J."/>
            <person name="Boguslavskiy L."/>
            <person name="Bonnet C."/>
            <person name="Boukhgalter B."/>
            <person name="Bourzgui I."/>
            <person name="Brown A."/>
            <person name="Cahill P."/>
            <person name="Channer S."/>
            <person name="Cheshatsang Y."/>
            <person name="Chuda L."/>
            <person name="Citroen M."/>
            <person name="Collymore A."/>
            <person name="Cooke P."/>
            <person name="Costello M."/>
            <person name="D'Aco K."/>
            <person name="Daza R."/>
            <person name="De Haan G."/>
            <person name="DeGray S."/>
            <person name="DeMaso C."/>
            <person name="Dhargay N."/>
            <person name="Dooley K."/>
            <person name="Dooley E."/>
            <person name="Doricent M."/>
            <person name="Dorje P."/>
            <person name="Dorjee K."/>
            <person name="Dupes A."/>
            <person name="Elong R."/>
            <person name="Falk J."/>
            <person name="Farina A."/>
            <person name="Faro S."/>
            <person name="Ferguson D."/>
            <person name="Fisher S."/>
            <person name="Foley C.D."/>
            <person name="Franke A."/>
            <person name="Friedrich D."/>
            <person name="Gadbois L."/>
            <person name="Gearin G."/>
            <person name="Gearin C.R."/>
            <person name="Giannoukos G."/>
            <person name="Goode T."/>
            <person name="Graham J."/>
            <person name="Grandbois E."/>
            <person name="Grewal S."/>
            <person name="Gyaltsen K."/>
            <person name="Hafez N."/>
            <person name="Hagos B."/>
            <person name="Hall J."/>
            <person name="Henson C."/>
            <person name="Hollinger A."/>
            <person name="Honan T."/>
            <person name="Huard M.D."/>
            <person name="Hughes L."/>
            <person name="Hurhula B."/>
            <person name="Husby M.E."/>
            <person name="Kamat A."/>
            <person name="Kanga B."/>
            <person name="Kashin S."/>
            <person name="Khazanovich D."/>
            <person name="Kisner P."/>
            <person name="Lance K."/>
            <person name="Lara M."/>
            <person name="Lee W."/>
            <person name="Lennon N."/>
            <person name="Letendre F."/>
            <person name="LeVine R."/>
            <person name="Lipovsky A."/>
            <person name="Liu X."/>
            <person name="Liu J."/>
            <person name="Liu S."/>
            <person name="Lokyitsang T."/>
            <person name="Lokyitsang Y."/>
            <person name="Lubonja R."/>
            <person name="Lui A."/>
            <person name="MacDonald P."/>
            <person name="Magnisalis V."/>
            <person name="Maru K."/>
            <person name="Matthews C."/>
            <person name="McCusker W."/>
            <person name="McDonough S."/>
            <person name="Mehta T."/>
            <person name="Meldrim J."/>
            <person name="Meneus L."/>
            <person name="Mihai O."/>
            <person name="Mihalev A."/>
            <person name="Mihova T."/>
            <person name="Mittelman R."/>
            <person name="Mlenga V."/>
            <person name="Montmayeur A."/>
            <person name="Mulrain L."/>
            <person name="Navidi A."/>
            <person name="Naylor J."/>
            <person name="Negash T."/>
            <person name="Nguyen T."/>
            <person name="Nguyen N."/>
            <person name="Nicol R."/>
            <person name="Norbu C."/>
            <person name="Norbu N."/>
            <person name="Novod N."/>
            <person name="O'Neill B."/>
            <person name="Osman S."/>
            <person name="Markiewicz E."/>
            <person name="Oyono O.L."/>
            <person name="Patti C."/>
            <person name="Phunkhang P."/>
            <person name="Pierre F."/>
            <person name="Priest M."/>
            <person name="Raghuraman S."/>
            <person name="Rege F."/>
            <person name="Reyes R."/>
            <person name="Rise C."/>
            <person name="Rogov P."/>
            <person name="Ross K."/>
            <person name="Ryan E."/>
            <person name="Settipalli S."/>
            <person name="Shea T."/>
            <person name="Sherpa N."/>
            <person name="Shi L."/>
            <person name="Shih D."/>
            <person name="Sparrow T."/>
            <person name="Spaulding J."/>
            <person name="Stalker J."/>
            <person name="Stange-Thomann N."/>
            <person name="Stavropoulos S."/>
            <person name="Stone C."/>
            <person name="Strader C."/>
            <person name="Tesfaye S."/>
            <person name="Thomson T."/>
            <person name="Thoulutsang Y."/>
            <person name="Thoulutsang D."/>
            <person name="Topham K."/>
            <person name="Topping I."/>
            <person name="Tsamla T."/>
            <person name="Vassiliev H."/>
            <person name="Vo A."/>
            <person name="Wangchuk T."/>
            <person name="Wangdi T."/>
            <person name="Weiand M."/>
            <person name="Wilkinson J."/>
            <person name="Wilson A."/>
            <person name="Yadav S."/>
            <person name="Young G."/>
            <person name="Yu Q."/>
            <person name="Zembek L."/>
            <person name="Zhong D."/>
            <person name="Zimmer A."/>
            <person name="Zwirko Z."/>
            <person name="Jaffe D.B."/>
            <person name="Alvarez P."/>
            <person name="Brockman W."/>
            <person name="Butler J."/>
            <person name="Chin C."/>
            <person name="Gnerre S."/>
            <person name="Grabherr M."/>
            <person name="Kleber M."/>
            <person name="Mauceli E."/>
            <person name="MacCallum I."/>
        </authorList>
    </citation>
    <scope>NUCLEOTIDE SEQUENCE [LARGE SCALE GENOMIC DNA]</scope>
    <source>
        <strain evidence="3">MSH-3 / Tucson 14011-0111.49</strain>
    </source>
</reference>
<dbReference type="EMBL" id="CH479201">
    <property type="protein sequence ID" value="EDW29916.1"/>
    <property type="molecule type" value="Genomic_DNA"/>
</dbReference>